<evidence type="ECO:0000313" key="3">
    <source>
        <dbReference type="Proteomes" id="UP001176941"/>
    </source>
</evidence>
<dbReference type="Proteomes" id="UP001176941">
    <property type="component" value="Chromosome 27"/>
</dbReference>
<keyword evidence="3" id="KW-1185">Reference proteome</keyword>
<dbReference type="EMBL" id="OX459963">
    <property type="protein sequence ID" value="CAI9167638.1"/>
    <property type="molecule type" value="Genomic_DNA"/>
</dbReference>
<reference evidence="2" key="1">
    <citation type="submission" date="2023-04" db="EMBL/GenBank/DDBJ databases">
        <authorList>
            <consortium name="ELIXIR-Norway"/>
        </authorList>
    </citation>
    <scope>NUCLEOTIDE SEQUENCE [LARGE SCALE GENOMIC DNA]</scope>
</reference>
<evidence type="ECO:0000256" key="1">
    <source>
        <dbReference type="SAM" id="MobiDB-lite"/>
    </source>
</evidence>
<proteinExistence type="predicted"/>
<accession>A0ABN8Z1Z8</accession>
<name>A0ABN8Z1Z8_RANTA</name>
<feature type="region of interest" description="Disordered" evidence="1">
    <location>
        <begin position="45"/>
        <end position="110"/>
    </location>
</feature>
<organism evidence="2 3">
    <name type="scientific">Rangifer tarandus platyrhynchus</name>
    <name type="common">Svalbard reindeer</name>
    <dbReference type="NCBI Taxonomy" id="3082113"/>
    <lineage>
        <taxon>Eukaryota</taxon>
        <taxon>Metazoa</taxon>
        <taxon>Chordata</taxon>
        <taxon>Craniata</taxon>
        <taxon>Vertebrata</taxon>
        <taxon>Euteleostomi</taxon>
        <taxon>Mammalia</taxon>
        <taxon>Eutheria</taxon>
        <taxon>Laurasiatheria</taxon>
        <taxon>Artiodactyla</taxon>
        <taxon>Ruminantia</taxon>
        <taxon>Pecora</taxon>
        <taxon>Cervidae</taxon>
        <taxon>Odocoileinae</taxon>
        <taxon>Rangifer</taxon>
    </lineage>
</organism>
<protein>
    <submittedName>
        <fullName evidence="2">Uncharacterized protein</fullName>
    </submittedName>
</protein>
<gene>
    <name evidence="2" type="ORF">MRATA1EN1_LOCUS16600</name>
</gene>
<sequence>MVLAGLTDDARMDGWRLRFVYGQPPARHHRGEEWRLAHQRALREAHGDDLDGNESAPYGLSVPANPRILQMRGRGKGTGGRGEVGSSVELVLGNRPPGAGGALLGHDRPA</sequence>
<evidence type="ECO:0000313" key="2">
    <source>
        <dbReference type="EMBL" id="CAI9167638.1"/>
    </source>
</evidence>